<feature type="transmembrane region" description="Helical" evidence="9">
    <location>
        <begin position="308"/>
        <end position="325"/>
    </location>
</feature>
<evidence type="ECO:0000256" key="2">
    <source>
        <dbReference type="ARBA" id="ARBA00022475"/>
    </source>
</evidence>
<evidence type="ECO:0000256" key="8">
    <source>
        <dbReference type="SAM" id="MobiDB-lite"/>
    </source>
</evidence>
<evidence type="ECO:0000256" key="4">
    <source>
        <dbReference type="ARBA" id="ARBA00022692"/>
    </source>
</evidence>
<evidence type="ECO:0000313" key="10">
    <source>
        <dbReference type="EMBL" id="GIG14102.1"/>
    </source>
</evidence>
<keyword evidence="2" id="KW-1003">Cell membrane</keyword>
<evidence type="ECO:0000256" key="9">
    <source>
        <dbReference type="SAM" id="Phobius"/>
    </source>
</evidence>
<feature type="transmembrane region" description="Helical" evidence="9">
    <location>
        <begin position="112"/>
        <end position="133"/>
    </location>
</feature>
<gene>
    <name evidence="10" type="ORF">Cme02nite_24340</name>
</gene>
<accession>A0A8J3PEG3</accession>
<evidence type="ECO:0000256" key="5">
    <source>
        <dbReference type="ARBA" id="ARBA00022989"/>
    </source>
</evidence>
<comment type="caution">
    <text evidence="10">The sequence shown here is derived from an EMBL/GenBank/DDBJ whole genome shotgun (WGS) entry which is preliminary data.</text>
</comment>
<dbReference type="InterPro" id="IPR018584">
    <property type="entry name" value="GT87"/>
</dbReference>
<feature type="transmembrane region" description="Helical" evidence="9">
    <location>
        <begin position="219"/>
        <end position="237"/>
    </location>
</feature>
<feature type="transmembrane region" description="Helical" evidence="9">
    <location>
        <begin position="139"/>
        <end position="155"/>
    </location>
</feature>
<feature type="transmembrane region" description="Helical" evidence="9">
    <location>
        <begin position="162"/>
        <end position="182"/>
    </location>
</feature>
<sequence>MPAPGVGSQPRLTRIPRFIRDWRSPQWDRRTLVRVGIVAAICYAAWVTEQNFGRWYDFFDMKIYHGAVVWWSGGGELYEFIAPDTTLGFTYPPFAALLMLPMAALTPSAAGLFNMVFGLVALGMVLAALLIPVADRCGWPRWMTVAVALPLFAAIEPVRETLGFGQVNLLLFALIMTDLVALRRGWRWAGVGVGIAMAIKLTPALFIVYFLVSKQWRAALTATASGLVATAAAWVIVPHESALYWGSVIFQTERVGVADMTPNQSLAGLLSRLYDTATAPSPLWIAFALVLLAVGLTRAAAAHSEGDELIAFTLVGLTANVVSPISWTHHLVWVVPAVIALADQALRRRAAGRGLAARGRSTPGLREPIWFPALVGARHAGAAIGLYLLFLISPIWPYEHQAPAVSHYADGLFGMLAENSLAIALIVLVAALPSRPGAEPAFGGTTPQRVPVARPLPVTRRTDTPAPAPATAGAPAEH</sequence>
<comment type="similarity">
    <text evidence="7">Belongs to the glycosyltransferase 87 family.</text>
</comment>
<evidence type="ECO:0000256" key="7">
    <source>
        <dbReference type="ARBA" id="ARBA00024033"/>
    </source>
</evidence>
<evidence type="ECO:0000256" key="6">
    <source>
        <dbReference type="ARBA" id="ARBA00023136"/>
    </source>
</evidence>
<dbReference type="GO" id="GO:0016758">
    <property type="term" value="F:hexosyltransferase activity"/>
    <property type="evidence" value="ECO:0007669"/>
    <property type="project" value="InterPro"/>
</dbReference>
<evidence type="ECO:0000256" key="3">
    <source>
        <dbReference type="ARBA" id="ARBA00022679"/>
    </source>
</evidence>
<keyword evidence="3" id="KW-0808">Transferase</keyword>
<feature type="compositionally biased region" description="Low complexity" evidence="8">
    <location>
        <begin position="469"/>
        <end position="478"/>
    </location>
</feature>
<dbReference type="RefSeq" id="WP_166381239.1">
    <property type="nucleotide sequence ID" value="NZ_BAAATT010000001.1"/>
</dbReference>
<feature type="transmembrane region" description="Helical" evidence="9">
    <location>
        <begin position="283"/>
        <end position="301"/>
    </location>
</feature>
<organism evidence="10 11">
    <name type="scientific">Catellatospora methionotrophica</name>
    <dbReference type="NCBI Taxonomy" id="121620"/>
    <lineage>
        <taxon>Bacteria</taxon>
        <taxon>Bacillati</taxon>
        <taxon>Actinomycetota</taxon>
        <taxon>Actinomycetes</taxon>
        <taxon>Micromonosporales</taxon>
        <taxon>Micromonosporaceae</taxon>
        <taxon>Catellatospora</taxon>
    </lineage>
</organism>
<reference evidence="10" key="1">
    <citation type="submission" date="2021-01" db="EMBL/GenBank/DDBJ databases">
        <title>Whole genome shotgun sequence of Catellatospora methionotrophica NBRC 14553.</title>
        <authorList>
            <person name="Komaki H."/>
            <person name="Tamura T."/>
        </authorList>
    </citation>
    <scope>NUCLEOTIDE SEQUENCE</scope>
    <source>
        <strain evidence="10">NBRC 14553</strain>
    </source>
</reference>
<comment type="subcellular location">
    <subcellularLocation>
        <location evidence="1">Cell membrane</location>
        <topology evidence="1">Multi-pass membrane protein</topology>
    </subcellularLocation>
</comment>
<keyword evidence="6 9" id="KW-0472">Membrane</keyword>
<dbReference type="Proteomes" id="UP000660339">
    <property type="component" value="Unassembled WGS sequence"/>
</dbReference>
<dbReference type="Pfam" id="PF09594">
    <property type="entry name" value="GT87"/>
    <property type="match status" value="1"/>
</dbReference>
<feature type="transmembrane region" description="Helical" evidence="9">
    <location>
        <begin position="369"/>
        <end position="392"/>
    </location>
</feature>
<keyword evidence="5 9" id="KW-1133">Transmembrane helix</keyword>
<dbReference type="AlphaFoldDB" id="A0A8J3PEG3"/>
<keyword evidence="11" id="KW-1185">Reference proteome</keyword>
<keyword evidence="4 9" id="KW-0812">Transmembrane</keyword>
<feature type="transmembrane region" description="Helical" evidence="9">
    <location>
        <begin position="412"/>
        <end position="432"/>
    </location>
</feature>
<feature type="region of interest" description="Disordered" evidence="8">
    <location>
        <begin position="439"/>
        <end position="478"/>
    </location>
</feature>
<protein>
    <submittedName>
        <fullName evidence="10">Membrane protein</fullName>
    </submittedName>
</protein>
<proteinExistence type="inferred from homology"/>
<feature type="transmembrane region" description="Helical" evidence="9">
    <location>
        <begin position="80"/>
        <end position="100"/>
    </location>
</feature>
<feature type="transmembrane region" description="Helical" evidence="9">
    <location>
        <begin position="188"/>
        <end position="212"/>
    </location>
</feature>
<name>A0A8J3PEG3_9ACTN</name>
<dbReference type="GO" id="GO:0005886">
    <property type="term" value="C:plasma membrane"/>
    <property type="evidence" value="ECO:0007669"/>
    <property type="project" value="UniProtKB-SubCell"/>
</dbReference>
<dbReference type="EMBL" id="BONJ01000008">
    <property type="protein sequence ID" value="GIG14102.1"/>
    <property type="molecule type" value="Genomic_DNA"/>
</dbReference>
<evidence type="ECO:0000256" key="1">
    <source>
        <dbReference type="ARBA" id="ARBA00004651"/>
    </source>
</evidence>
<feature type="transmembrane region" description="Helical" evidence="9">
    <location>
        <begin position="31"/>
        <end position="48"/>
    </location>
</feature>
<evidence type="ECO:0000313" key="11">
    <source>
        <dbReference type="Proteomes" id="UP000660339"/>
    </source>
</evidence>